<dbReference type="InterPro" id="IPR032675">
    <property type="entry name" value="LRR_dom_sf"/>
</dbReference>
<evidence type="ECO:0008006" key="4">
    <source>
        <dbReference type="Google" id="ProtNLM"/>
    </source>
</evidence>
<dbReference type="EMBL" id="JAAAIL010000721">
    <property type="protein sequence ID" value="KAG0273594.1"/>
    <property type="molecule type" value="Genomic_DNA"/>
</dbReference>
<dbReference type="AlphaFoldDB" id="A0AAD4DB41"/>
<dbReference type="Proteomes" id="UP001194580">
    <property type="component" value="Unassembled WGS sequence"/>
</dbReference>
<feature type="compositionally biased region" description="Low complexity" evidence="1">
    <location>
        <begin position="188"/>
        <end position="198"/>
    </location>
</feature>
<feature type="compositionally biased region" description="Low complexity" evidence="1">
    <location>
        <begin position="210"/>
        <end position="222"/>
    </location>
</feature>
<protein>
    <recommendedName>
        <fullName evidence="4">RNI-like protein</fullName>
    </recommendedName>
</protein>
<evidence type="ECO:0000313" key="2">
    <source>
        <dbReference type="EMBL" id="KAG0273594.1"/>
    </source>
</evidence>
<keyword evidence="3" id="KW-1185">Reference proteome</keyword>
<name>A0AAD4DB41_9FUNG</name>
<feature type="region of interest" description="Disordered" evidence="1">
    <location>
        <begin position="188"/>
        <end position="225"/>
    </location>
</feature>
<gene>
    <name evidence="2" type="ORF">BGZ95_010605</name>
</gene>
<organism evidence="2 3">
    <name type="scientific">Linnemannia exigua</name>
    <dbReference type="NCBI Taxonomy" id="604196"/>
    <lineage>
        <taxon>Eukaryota</taxon>
        <taxon>Fungi</taxon>
        <taxon>Fungi incertae sedis</taxon>
        <taxon>Mucoromycota</taxon>
        <taxon>Mortierellomycotina</taxon>
        <taxon>Mortierellomycetes</taxon>
        <taxon>Mortierellales</taxon>
        <taxon>Mortierellaceae</taxon>
        <taxon>Linnemannia</taxon>
    </lineage>
</organism>
<proteinExistence type="predicted"/>
<reference evidence="2" key="1">
    <citation type="journal article" date="2020" name="Fungal Divers.">
        <title>Resolving the Mortierellaceae phylogeny through synthesis of multi-gene phylogenetics and phylogenomics.</title>
        <authorList>
            <person name="Vandepol N."/>
            <person name="Liber J."/>
            <person name="Desiro A."/>
            <person name="Na H."/>
            <person name="Kennedy M."/>
            <person name="Barry K."/>
            <person name="Grigoriev I.V."/>
            <person name="Miller A.N."/>
            <person name="O'Donnell K."/>
            <person name="Stajich J.E."/>
            <person name="Bonito G."/>
        </authorList>
    </citation>
    <scope>NUCLEOTIDE SEQUENCE</scope>
    <source>
        <strain evidence="2">NRRL 28262</strain>
    </source>
</reference>
<sequence>MVSPRLLHTIAHHCHALVDLTLCMDKKSPSGINSSIVPARQPTIPFSILAGSLLSLKRLALMGLVCDPQHNKTASELLVFAQNIQPLEQLSIRSCQGIGLETFVEFASRSNRRLVSIDFQGLDFKTGQELTDTMAAFAMHCKSVKSVTLSCLNSLALDGMLEALAYYGASELQELHVLGHDTFMTPAQIQQQQQQQQQGLAGEPAPGAGNSNSSNSNNNNNNADGGVPVPFTQMCHLADANAALSSLARIPLRRLTLYCPGITDYALLLYLAQAKQLVDLVLQEPTTMVIHHPQFHSFVQQYHPAGPPSPPTDVNSDQQAAQAPMGSSTFLGLIRARCTGLKYLFMKLTVEIAQEWIAQECFRQAGLDKCLYQYRTATGAPAVVLMWDSRTRLNVPAAVATAAAL</sequence>
<evidence type="ECO:0000256" key="1">
    <source>
        <dbReference type="SAM" id="MobiDB-lite"/>
    </source>
</evidence>
<dbReference type="Gene3D" id="3.80.10.10">
    <property type="entry name" value="Ribonuclease Inhibitor"/>
    <property type="match status" value="1"/>
</dbReference>
<evidence type="ECO:0000313" key="3">
    <source>
        <dbReference type="Proteomes" id="UP001194580"/>
    </source>
</evidence>
<accession>A0AAD4DB41</accession>
<comment type="caution">
    <text evidence="2">The sequence shown here is derived from an EMBL/GenBank/DDBJ whole genome shotgun (WGS) entry which is preliminary data.</text>
</comment>